<keyword evidence="4" id="KW-1185">Reference proteome</keyword>
<accession>A0AAW0EUA2</accession>
<name>A0AAW0EUA2_9TRYP</name>
<evidence type="ECO:0000259" key="2">
    <source>
        <dbReference type="SMART" id="SM00382"/>
    </source>
</evidence>
<feature type="compositionally biased region" description="Gly residues" evidence="1">
    <location>
        <begin position="439"/>
        <end position="450"/>
    </location>
</feature>
<evidence type="ECO:0000256" key="1">
    <source>
        <dbReference type="SAM" id="MobiDB-lite"/>
    </source>
</evidence>
<feature type="region of interest" description="Disordered" evidence="1">
    <location>
        <begin position="181"/>
        <end position="210"/>
    </location>
</feature>
<feature type="region of interest" description="Disordered" evidence="1">
    <location>
        <begin position="541"/>
        <end position="572"/>
    </location>
</feature>
<feature type="compositionally biased region" description="Low complexity" evidence="1">
    <location>
        <begin position="400"/>
        <end position="424"/>
    </location>
</feature>
<feature type="compositionally biased region" description="Basic residues" evidence="1">
    <location>
        <begin position="545"/>
        <end position="566"/>
    </location>
</feature>
<proteinExistence type="predicted"/>
<sequence length="962" mass="104797">MSTLSYQQQYQQVLADLTEVQREDAHVSGLRVADDAKAQQTYYTQYWISLYVRYVRLARQLSTIHDTELQPQRRRDVRTLLDSCLGRMLEARHNIVEHCGDYVALDDTLEEMKVSPAELDPPLPTYLLEDRRETLLQERAYVLSLQQHYRDTEPEVAPVALAVAAHSAALFAHDPTRALPPLTPAADKAPDAATAAAAAPSDSKPPAMPTEEAVRVLQLAERGRQARQRAKIQMLLFRQQQYAAAHGAELRSLTGRDRAATIVQKVALSYIQQKRARARYQQEHELLGMASTAAIRSDAARVAAGVHHDDRKARQRVNEAELMQKTREMERQLRSLEGPKTLEVMLDEVLMHMAYARLEGKAKDGVVEVPTAEDGGTLALLGRSTRKGGPAGAEAGGGRASFAATGRSASRASDGDAAATTTSAQGGGGGGARRPSSRRGGGGGGDGAAGDGAAAAAPTPAAPPSAVLDHVSTMTERHNTLWREHFQRTRIERGDLDQPYDDALLRRELMDGARGVMQELRQCVDQLVEMEVNNLKSRVEAARNAGKKKKKGGRKGKRAKAPKKPKLRDPMKGEDLESYLNTTVYENKLQLPPMEVRLASFVGPVGISAGPLDRLLRAQTVDKEVERKWQRVLRGWGEEVERTLGMSKDKMEALFNAYAQQASWLRDPSAAEVRSAAADYAVLPLGSQVVHDLAPHPTGLLLYGAAGSGKTMLAYAIANESGARFFNLSPGNFLTTKGIAKMVQVVFYTARTRGPSIIYMDCIEKVFPGKGGKGKKGKKDAEMARGKKLKKEVLKGIASLQPTDRVLVVATSTEPWCADVAALCKVVQRAVHLAPPDFATREVLLRTFITARLAEVQAAALTPAAEGLVADAVRHLALLTDGLSAGQLRECVATTLTAYRLERVARHPITAEEFVPALAVTAGQSAADTQRFHTFQASLPIALRRANVAEDFQPAEEEAKRR</sequence>
<dbReference type="Gene3D" id="3.40.50.300">
    <property type="entry name" value="P-loop containing nucleotide triphosphate hydrolases"/>
    <property type="match status" value="1"/>
</dbReference>
<dbReference type="InterPro" id="IPR003959">
    <property type="entry name" value="ATPase_AAA_core"/>
</dbReference>
<evidence type="ECO:0000313" key="4">
    <source>
        <dbReference type="Proteomes" id="UP001430356"/>
    </source>
</evidence>
<dbReference type="Pfam" id="PF00004">
    <property type="entry name" value="AAA"/>
    <property type="match status" value="1"/>
</dbReference>
<dbReference type="InterPro" id="IPR003593">
    <property type="entry name" value="AAA+_ATPase"/>
</dbReference>
<protein>
    <submittedName>
        <fullName evidence="3">ATPase family associated with various cellular activities (AAA)</fullName>
    </submittedName>
</protein>
<feature type="compositionally biased region" description="Low complexity" evidence="1">
    <location>
        <begin position="181"/>
        <end position="205"/>
    </location>
</feature>
<comment type="caution">
    <text evidence="3">The sequence shown here is derived from an EMBL/GenBank/DDBJ whole genome shotgun (WGS) entry which is preliminary data.</text>
</comment>
<dbReference type="GO" id="GO:0016887">
    <property type="term" value="F:ATP hydrolysis activity"/>
    <property type="evidence" value="ECO:0007669"/>
    <property type="project" value="InterPro"/>
</dbReference>
<feature type="domain" description="AAA+ ATPase" evidence="2">
    <location>
        <begin position="696"/>
        <end position="848"/>
    </location>
</feature>
<dbReference type="SMART" id="SM00382">
    <property type="entry name" value="AAA"/>
    <property type="match status" value="1"/>
</dbReference>
<dbReference type="InterPro" id="IPR052267">
    <property type="entry name" value="N-DRC_Component"/>
</dbReference>
<reference evidence="3 4" key="1">
    <citation type="journal article" date="2021" name="MBio">
        <title>A New Model Trypanosomatid, Novymonas esmeraldas: Genomic Perception of Its 'Candidatus Pandoraea novymonadis' Endosymbiont.</title>
        <authorList>
            <person name="Zakharova A."/>
            <person name="Saura A."/>
            <person name="Butenko A."/>
            <person name="Podesvova L."/>
            <person name="Warmusova S."/>
            <person name="Kostygov A.Y."/>
            <person name="Nenarokova A."/>
            <person name="Lukes J."/>
            <person name="Opperdoes F.R."/>
            <person name="Yurchenko V."/>
        </authorList>
    </citation>
    <scope>NUCLEOTIDE SEQUENCE [LARGE SCALE GENOMIC DNA]</scope>
    <source>
        <strain evidence="3 4">E262AT.01</strain>
    </source>
</reference>
<dbReference type="PANTHER" id="PTHR14690:SF0">
    <property type="entry name" value="IQ MOTIF CONTAINING WITH AAA DOMAIN 1"/>
    <property type="match status" value="1"/>
</dbReference>
<dbReference type="Proteomes" id="UP001430356">
    <property type="component" value="Unassembled WGS sequence"/>
</dbReference>
<dbReference type="AlphaFoldDB" id="A0AAW0EUA2"/>
<dbReference type="GO" id="GO:0005524">
    <property type="term" value="F:ATP binding"/>
    <property type="evidence" value="ECO:0007669"/>
    <property type="project" value="InterPro"/>
</dbReference>
<dbReference type="InterPro" id="IPR027417">
    <property type="entry name" value="P-loop_NTPase"/>
</dbReference>
<gene>
    <name evidence="3" type="ORF">NESM_000606800</name>
</gene>
<feature type="region of interest" description="Disordered" evidence="1">
    <location>
        <begin position="378"/>
        <end position="466"/>
    </location>
</feature>
<organism evidence="3 4">
    <name type="scientific">Novymonas esmeraldas</name>
    <dbReference type="NCBI Taxonomy" id="1808958"/>
    <lineage>
        <taxon>Eukaryota</taxon>
        <taxon>Discoba</taxon>
        <taxon>Euglenozoa</taxon>
        <taxon>Kinetoplastea</taxon>
        <taxon>Metakinetoplastina</taxon>
        <taxon>Trypanosomatida</taxon>
        <taxon>Trypanosomatidae</taxon>
        <taxon>Novymonas</taxon>
    </lineage>
</organism>
<dbReference type="Gene3D" id="1.10.8.60">
    <property type="match status" value="1"/>
</dbReference>
<feature type="compositionally biased region" description="Gly residues" evidence="1">
    <location>
        <begin position="389"/>
        <end position="399"/>
    </location>
</feature>
<dbReference type="SUPFAM" id="SSF52540">
    <property type="entry name" value="P-loop containing nucleoside triphosphate hydrolases"/>
    <property type="match status" value="1"/>
</dbReference>
<dbReference type="EMBL" id="JAECZO010000082">
    <property type="protein sequence ID" value="KAK7196677.1"/>
    <property type="molecule type" value="Genomic_DNA"/>
</dbReference>
<dbReference type="PANTHER" id="PTHR14690">
    <property type="entry name" value="IQ MOTIF CONTAINING WITH AAA DOMAIN 1"/>
    <property type="match status" value="1"/>
</dbReference>
<evidence type="ECO:0000313" key="3">
    <source>
        <dbReference type="EMBL" id="KAK7196677.1"/>
    </source>
</evidence>